<dbReference type="RefSeq" id="WP_200090937.1">
    <property type="nucleotide sequence ID" value="NZ_JADVKH010000004.1"/>
</dbReference>
<reference evidence="1 2" key="1">
    <citation type="submission" date="2020-11" db="EMBL/GenBank/DDBJ databases">
        <title>Enhanced detection system for hospital associated transmission using whole genome sequencing surveillance.</title>
        <authorList>
            <person name="Harrison L.H."/>
            <person name="Van Tyne D."/>
            <person name="Marsh J.W."/>
            <person name="Griffith M.P."/>
            <person name="Snyder D.J."/>
            <person name="Cooper V.S."/>
            <person name="Mustapha M."/>
        </authorList>
    </citation>
    <scope>NUCLEOTIDE SEQUENCE [LARGE SCALE GENOMIC DNA]</scope>
    <source>
        <strain evidence="1 2">BC00020</strain>
    </source>
</reference>
<accession>A0ABS1API3</accession>
<name>A0ABS1API3_BURVI</name>
<keyword evidence="2" id="KW-1185">Reference proteome</keyword>
<protein>
    <submittedName>
        <fullName evidence="1">Uncharacterized protein</fullName>
    </submittedName>
</protein>
<comment type="caution">
    <text evidence="1">The sequence shown here is derived from an EMBL/GenBank/DDBJ whole genome shotgun (WGS) entry which is preliminary data.</text>
</comment>
<evidence type="ECO:0000313" key="2">
    <source>
        <dbReference type="Proteomes" id="UP000808215"/>
    </source>
</evidence>
<dbReference type="EMBL" id="JADVKH010000004">
    <property type="protein sequence ID" value="MBJ9686058.1"/>
    <property type="molecule type" value="Genomic_DNA"/>
</dbReference>
<sequence>MKLSDILHDALGVIELLKPHVRDDGDQYHAQLVNSLTAAHGAAVETEAAAAAAPTGDPVLEAIAALGLTIERIVPSTAPVLDAIEALGSHLSDLTATVHDVRAALAAPAPQQPAA</sequence>
<proteinExistence type="predicted"/>
<organism evidence="1 2">
    <name type="scientific">Burkholderia vietnamiensis</name>
    <dbReference type="NCBI Taxonomy" id="60552"/>
    <lineage>
        <taxon>Bacteria</taxon>
        <taxon>Pseudomonadati</taxon>
        <taxon>Pseudomonadota</taxon>
        <taxon>Betaproteobacteria</taxon>
        <taxon>Burkholderiales</taxon>
        <taxon>Burkholderiaceae</taxon>
        <taxon>Burkholderia</taxon>
        <taxon>Burkholderia cepacia complex</taxon>
    </lineage>
</organism>
<evidence type="ECO:0000313" key="1">
    <source>
        <dbReference type="EMBL" id="MBJ9686058.1"/>
    </source>
</evidence>
<gene>
    <name evidence="1" type="ORF">I5589_03080</name>
</gene>
<dbReference type="Proteomes" id="UP000808215">
    <property type="component" value="Unassembled WGS sequence"/>
</dbReference>